<feature type="transmembrane region" description="Helical" evidence="2">
    <location>
        <begin position="278"/>
        <end position="299"/>
    </location>
</feature>
<keyword evidence="2" id="KW-1133">Transmembrane helix</keyword>
<organism evidence="4 5">
    <name type="scientific">Wickerhamomyces mucosus</name>
    <dbReference type="NCBI Taxonomy" id="1378264"/>
    <lineage>
        <taxon>Eukaryota</taxon>
        <taxon>Fungi</taxon>
        <taxon>Dikarya</taxon>
        <taxon>Ascomycota</taxon>
        <taxon>Saccharomycotina</taxon>
        <taxon>Saccharomycetes</taxon>
        <taxon>Phaffomycetales</taxon>
        <taxon>Wickerhamomycetaceae</taxon>
        <taxon>Wickerhamomyces</taxon>
    </lineage>
</organism>
<evidence type="ECO:0008006" key="6">
    <source>
        <dbReference type="Google" id="ProtNLM"/>
    </source>
</evidence>
<dbReference type="AlphaFoldDB" id="A0A9P8TIB3"/>
<feature type="transmembrane region" description="Helical" evidence="2">
    <location>
        <begin position="419"/>
        <end position="442"/>
    </location>
</feature>
<comment type="caution">
    <text evidence="4">The sequence shown here is derived from an EMBL/GenBank/DDBJ whole genome shotgun (WGS) entry which is preliminary data.</text>
</comment>
<evidence type="ECO:0000256" key="2">
    <source>
        <dbReference type="SAM" id="Phobius"/>
    </source>
</evidence>
<keyword evidence="5" id="KW-1185">Reference proteome</keyword>
<evidence type="ECO:0000256" key="1">
    <source>
        <dbReference type="SAM" id="MobiDB-lite"/>
    </source>
</evidence>
<sequence>MKPLNLLILTLVTLPVTLSKNFYLKDYERLDCSYVKDRFEVAPLLVNEDSEPKLDAQGLYYRVSERFPNGTVRFGNPIPQENNTLKYDLKNGVVSYVNKKKGEETIHEIEDDRTMVLIHSLRGEVRIDDQNSSSPAKFVSPNFEFNVSRPGYYCFRTVLDYNASITPTFDQFPRVIFKDYESSDYSRVKAASTILLVIPLFFSWFCHDYGYPSSITLSIGLLIINSLLQSVPPLIRSINPLGLSVTVQILISSSILLTQLLYEWIFFFTIIKPTRVTVSLFAVGRSLLVILWSIGFFVLDLRQLQQYQNQQFYQNEFSYFLPFGLYSNSSDDRFRLALLYIQMITSILCLGIFFPFLTLFELKSFDVKESICNRNTYLSLGMLLFSIICSIYVAMYPFYDDFDNYLLDDYILYNFKSVAAPNLFWIGLSIYISFICCYNKVYRESKLFSKKKSKIFTFKFNQDRDDKTNELPDKISIVDVTDFEDIPLEDKNNNDDDKNTDGNDPNDEAAKIV</sequence>
<gene>
    <name evidence="4" type="ORF">WICMUC_000782</name>
</gene>
<evidence type="ECO:0000313" key="4">
    <source>
        <dbReference type="EMBL" id="KAH3679685.1"/>
    </source>
</evidence>
<evidence type="ECO:0000313" key="5">
    <source>
        <dbReference type="Proteomes" id="UP000769528"/>
    </source>
</evidence>
<protein>
    <recommendedName>
        <fullName evidence="6">Integral membrane protein</fullName>
    </recommendedName>
</protein>
<feature type="transmembrane region" description="Helical" evidence="2">
    <location>
        <begin position="337"/>
        <end position="357"/>
    </location>
</feature>
<feature type="signal peptide" evidence="3">
    <location>
        <begin position="1"/>
        <end position="19"/>
    </location>
</feature>
<feature type="transmembrane region" description="Helical" evidence="2">
    <location>
        <begin position="377"/>
        <end position="399"/>
    </location>
</feature>
<feature type="compositionally biased region" description="Basic and acidic residues" evidence="1">
    <location>
        <begin position="488"/>
        <end position="501"/>
    </location>
</feature>
<dbReference type="Proteomes" id="UP000769528">
    <property type="component" value="Unassembled WGS sequence"/>
</dbReference>
<keyword evidence="2" id="KW-0812">Transmembrane</keyword>
<accession>A0A9P8TIB3</accession>
<feature type="chain" id="PRO_5040226103" description="Integral membrane protein" evidence="3">
    <location>
        <begin position="20"/>
        <end position="513"/>
    </location>
</feature>
<evidence type="ECO:0000256" key="3">
    <source>
        <dbReference type="SAM" id="SignalP"/>
    </source>
</evidence>
<keyword evidence="3" id="KW-0732">Signal</keyword>
<proteinExistence type="predicted"/>
<feature type="region of interest" description="Disordered" evidence="1">
    <location>
        <begin position="486"/>
        <end position="513"/>
    </location>
</feature>
<keyword evidence="2" id="KW-0472">Membrane</keyword>
<reference evidence="4" key="1">
    <citation type="journal article" date="2021" name="Open Biol.">
        <title>Shared evolutionary footprints suggest mitochondrial oxidative damage underlies multiple complex I losses in fungi.</title>
        <authorList>
            <person name="Schikora-Tamarit M.A."/>
            <person name="Marcet-Houben M."/>
            <person name="Nosek J."/>
            <person name="Gabaldon T."/>
        </authorList>
    </citation>
    <scope>NUCLEOTIDE SEQUENCE</scope>
    <source>
        <strain evidence="4">CBS6341</strain>
    </source>
</reference>
<feature type="transmembrane region" description="Helical" evidence="2">
    <location>
        <begin position="247"/>
        <end position="271"/>
    </location>
</feature>
<reference evidence="4" key="2">
    <citation type="submission" date="2021-01" db="EMBL/GenBank/DDBJ databases">
        <authorList>
            <person name="Schikora-Tamarit M.A."/>
        </authorList>
    </citation>
    <scope>NUCLEOTIDE SEQUENCE</scope>
    <source>
        <strain evidence="4">CBS6341</strain>
    </source>
</reference>
<dbReference type="EMBL" id="JAEUBF010000259">
    <property type="protein sequence ID" value="KAH3679685.1"/>
    <property type="molecule type" value="Genomic_DNA"/>
</dbReference>
<name>A0A9P8TIB3_9ASCO</name>